<dbReference type="Proteomes" id="UP000515838">
    <property type="component" value="Chromosome"/>
</dbReference>
<evidence type="ECO:0000313" key="3">
    <source>
        <dbReference type="EMBL" id="QNN77975.1"/>
    </source>
</evidence>
<feature type="signal peptide" evidence="2">
    <location>
        <begin position="1"/>
        <end position="23"/>
    </location>
</feature>
<proteinExistence type="predicted"/>
<evidence type="ECO:0000313" key="4">
    <source>
        <dbReference type="Proteomes" id="UP000515838"/>
    </source>
</evidence>
<reference evidence="3 4" key="1">
    <citation type="submission" date="2020-08" db="EMBL/GenBank/DDBJ databases">
        <title>Streptomycin Non-resistant strain, P. mexicana.</title>
        <authorList>
            <person name="Ganesh-Kumar S."/>
            <person name="Zhe T."/>
            <person name="Yu Z."/>
            <person name="Min Y."/>
        </authorList>
    </citation>
    <scope>NUCLEOTIDE SEQUENCE [LARGE SCALE GENOMIC DNA]</scope>
    <source>
        <strain evidence="3 4">GTZY2</strain>
    </source>
</reference>
<evidence type="ECO:0000256" key="1">
    <source>
        <dbReference type="SAM" id="MobiDB-lite"/>
    </source>
</evidence>
<feature type="region of interest" description="Disordered" evidence="1">
    <location>
        <begin position="184"/>
        <end position="223"/>
    </location>
</feature>
<dbReference type="RefSeq" id="WP_187573454.1">
    <property type="nucleotide sequence ID" value="NZ_CP060731.1"/>
</dbReference>
<evidence type="ECO:0000256" key="2">
    <source>
        <dbReference type="SAM" id="SignalP"/>
    </source>
</evidence>
<organism evidence="3 4">
    <name type="scientific">Pseudoxanthomonas mexicana</name>
    <dbReference type="NCBI Taxonomy" id="128785"/>
    <lineage>
        <taxon>Bacteria</taxon>
        <taxon>Pseudomonadati</taxon>
        <taxon>Pseudomonadota</taxon>
        <taxon>Gammaproteobacteria</taxon>
        <taxon>Lysobacterales</taxon>
        <taxon>Lysobacteraceae</taxon>
        <taxon>Pseudoxanthomonas</taxon>
    </lineage>
</organism>
<accession>A0A7G9TD00</accession>
<dbReference type="EMBL" id="CP060731">
    <property type="protein sequence ID" value="QNN77975.1"/>
    <property type="molecule type" value="Genomic_DNA"/>
</dbReference>
<dbReference type="GeneID" id="81469439"/>
<sequence length="223" mass="22885">MRTPWKCAGTGLLVILCAWSSAAQEAPATDAAPPPPVVADGPAPPTTCCVLPDGTPLVLEILDPISSARVKRGDMFRLRLKEPVTFDGVTVLPAGIEGVGEIVHAEPSRGGGKPGELILAARRLQVGDRTLRLRGFKLGGAGRDTSGVALGVALGIGPFAHFIHGKEIEIPALTAATAKLAEPFPLDTPESVPDPLAADPTTSVTAAPDLSSPSATPPPDHQE</sequence>
<dbReference type="AlphaFoldDB" id="A0A7G9TD00"/>
<gene>
    <name evidence="3" type="ORF">IAE60_00590</name>
</gene>
<protein>
    <submittedName>
        <fullName evidence="3">Uncharacterized protein</fullName>
    </submittedName>
</protein>
<name>A0A7G9TD00_PSEMX</name>
<keyword evidence="2" id="KW-0732">Signal</keyword>
<feature type="chain" id="PRO_5028848858" evidence="2">
    <location>
        <begin position="24"/>
        <end position="223"/>
    </location>
</feature>